<dbReference type="SUPFAM" id="SSF52540">
    <property type="entry name" value="P-loop containing nucleoside triphosphate hydrolases"/>
    <property type="match status" value="1"/>
</dbReference>
<dbReference type="GO" id="GO:0006298">
    <property type="term" value="P:mismatch repair"/>
    <property type="evidence" value="ECO:0007669"/>
    <property type="project" value="InterPro"/>
</dbReference>
<proteinExistence type="predicted"/>
<keyword evidence="3" id="KW-0238">DNA-binding</keyword>
<dbReference type="GO" id="GO:0005524">
    <property type="term" value="F:ATP binding"/>
    <property type="evidence" value="ECO:0007669"/>
    <property type="project" value="UniProtKB-KW"/>
</dbReference>
<accession>A0A1Y5HXH7</accession>
<dbReference type="GO" id="GO:0030983">
    <property type="term" value="F:mismatched DNA binding"/>
    <property type="evidence" value="ECO:0007669"/>
    <property type="project" value="InterPro"/>
</dbReference>
<dbReference type="Proteomes" id="UP000195557">
    <property type="component" value="Unassembled WGS sequence"/>
</dbReference>
<dbReference type="Pfam" id="PF00488">
    <property type="entry name" value="MutS_V"/>
    <property type="match status" value="1"/>
</dbReference>
<dbReference type="InterPro" id="IPR045076">
    <property type="entry name" value="MutS"/>
</dbReference>
<protein>
    <recommendedName>
        <fullName evidence="4">DNA mismatch repair proteins mutS family domain-containing protein</fullName>
    </recommendedName>
</protein>
<keyword evidence="1" id="KW-0547">Nucleotide-binding</keyword>
<dbReference type="EMBL" id="KZ155839">
    <property type="protein sequence ID" value="OUS41981.1"/>
    <property type="molecule type" value="Genomic_DNA"/>
</dbReference>
<dbReference type="GO" id="GO:0140664">
    <property type="term" value="F:ATP-dependent DNA damage sensor activity"/>
    <property type="evidence" value="ECO:0007669"/>
    <property type="project" value="InterPro"/>
</dbReference>
<dbReference type="GO" id="GO:0005634">
    <property type="term" value="C:nucleus"/>
    <property type="evidence" value="ECO:0007669"/>
    <property type="project" value="TreeGrafter"/>
</dbReference>
<sequence>MTEISQNPFQAVLGALFRELVTSYRVDFELDTDEAVREAIDELRLRGIDCERAMFDDFELSATCTSLIQGTASAASRADVAQVEANFIRLAEFSPDLCFYVDDRTVVDTVISMITAMTLVVENSEVCQLASKVMLKMIKMINRDELWSQAAEHLIKQAPIVISNDVVFGDFIRALIFIISSCEQLKQEIVQQEQDFVQKRRCEAEIKYALGCIRRVLTLDKAKTIVLQTGGVESIRQVLSMQDQDDMIIERALGVMVAMTLRSTAIIEYLKRERFFETIVELMYIYDEKGRIQRQCCMLIRNCAVHGALVKVFLHLLFKHCRELDYPSILRYCIVERVSHMICVILLDENLSVKIAQTDASAKELRSSIFNYSESLDSLMCRAVSCSGLLEETMCTSSLARAFMAPKTATDLILQHSSKLPLIECCHLFGITFVYALPSRCMLHMQKDNNDLANSILDAITAMDRLESLGENFVHEQNRFRQYMCLLCCKRSGVYGSASKRSLAVTSSFCGLLAVESCTHMLVHAHEPVLMEMKKQIGITALNHLRLTLNSMIDITRIGRVSGCGVDLDVFVWKKGLSQKLDLQRSGLHSLVQEIFSVIVMKQRALGLQSRHLVYKRHIGFIWFVKTADIIMCNISRYMHQTSGCSIMASARKGISHDSFTQLSCDELDCLNFRFEAMLVESYKSCELIYRELRFFLDGVMTNIDNVMHGLRFLGALLRRRPLPLHVQPSLNSREILLLARAANVMFEEICEPHSILLTRCLPFILISGPNMSGKSTCIQNIANTVQLILSTRHVRATDANCALFDYAIRYNPSSGGLFTSHFFSDLKRLYTVIKLSTSNSLVLLDEPCKSTSPKEAEYALWVFLESMLRRRSKLVIVSHLQAIDAFAGIYVTPQLMTPEFVVKNGKFMFRYRLLKREHSLSCDYGMSQAIFSKLPRKILNRASALESTLRSSLSLPCEIITGTREKHEAVTIAQEIMFQLTRDQARHTGRHQDFMKVIACIQEARSKT</sequence>
<evidence type="ECO:0000313" key="5">
    <source>
        <dbReference type="EMBL" id="OUS41981.1"/>
    </source>
</evidence>
<dbReference type="SMART" id="SM00534">
    <property type="entry name" value="MUTSac"/>
    <property type="match status" value="1"/>
</dbReference>
<dbReference type="InterPro" id="IPR016024">
    <property type="entry name" value="ARM-type_fold"/>
</dbReference>
<organism evidence="5">
    <name type="scientific">Ostreococcus tauri</name>
    <name type="common">Marine green alga</name>
    <dbReference type="NCBI Taxonomy" id="70448"/>
    <lineage>
        <taxon>Eukaryota</taxon>
        <taxon>Viridiplantae</taxon>
        <taxon>Chlorophyta</taxon>
        <taxon>Mamiellophyceae</taxon>
        <taxon>Mamiellales</taxon>
        <taxon>Bathycoccaceae</taxon>
        <taxon>Ostreococcus</taxon>
    </lineage>
</organism>
<evidence type="ECO:0000256" key="3">
    <source>
        <dbReference type="ARBA" id="ARBA00023125"/>
    </source>
</evidence>
<evidence type="ECO:0000256" key="2">
    <source>
        <dbReference type="ARBA" id="ARBA00022840"/>
    </source>
</evidence>
<name>A0A1Y5HXH7_OSTTA</name>
<dbReference type="SUPFAM" id="SSF48371">
    <property type="entry name" value="ARM repeat"/>
    <property type="match status" value="1"/>
</dbReference>
<dbReference type="Gene3D" id="3.40.50.300">
    <property type="entry name" value="P-loop containing nucleotide triphosphate hydrolases"/>
    <property type="match status" value="1"/>
</dbReference>
<feature type="domain" description="DNA mismatch repair proteins mutS family" evidence="4">
    <location>
        <begin position="764"/>
        <end position="948"/>
    </location>
</feature>
<dbReference type="PANTHER" id="PTHR11361:SF34">
    <property type="entry name" value="DNA MISMATCH REPAIR PROTEIN MSH1, MITOCHONDRIAL"/>
    <property type="match status" value="1"/>
</dbReference>
<dbReference type="AlphaFoldDB" id="A0A1Y5HXH7"/>
<evidence type="ECO:0000259" key="4">
    <source>
        <dbReference type="SMART" id="SM00534"/>
    </source>
</evidence>
<keyword evidence="2" id="KW-0067">ATP-binding</keyword>
<evidence type="ECO:0000256" key="1">
    <source>
        <dbReference type="ARBA" id="ARBA00022741"/>
    </source>
</evidence>
<gene>
    <name evidence="5" type="ORF">BE221DRAFT_142715</name>
</gene>
<dbReference type="PANTHER" id="PTHR11361">
    <property type="entry name" value="DNA MISMATCH REPAIR PROTEIN MUTS FAMILY MEMBER"/>
    <property type="match status" value="1"/>
</dbReference>
<dbReference type="InterPro" id="IPR000432">
    <property type="entry name" value="DNA_mismatch_repair_MutS_C"/>
</dbReference>
<dbReference type="InterPro" id="IPR011989">
    <property type="entry name" value="ARM-like"/>
</dbReference>
<reference evidence="5" key="1">
    <citation type="submission" date="2017-04" db="EMBL/GenBank/DDBJ databases">
        <title>Population genomics of picophytoplankton unveils novel chromosome hypervariability.</title>
        <authorList>
            <consortium name="DOE Joint Genome Institute"/>
            <person name="Blanc-Mathieu R."/>
            <person name="Krasovec M."/>
            <person name="Hebrard M."/>
            <person name="Yau S."/>
            <person name="Desgranges E."/>
            <person name="Martin J."/>
            <person name="Schackwitz W."/>
            <person name="Kuo A."/>
            <person name="Salin G."/>
            <person name="Donnadieu C."/>
            <person name="Desdevises Y."/>
            <person name="Sanchez-Ferandin S."/>
            <person name="Moreau H."/>
            <person name="Rivals E."/>
            <person name="Grigoriev I.V."/>
            <person name="Grimsley N."/>
            <person name="Eyre-Walker A."/>
            <person name="Piganeau G."/>
        </authorList>
    </citation>
    <scope>NUCLEOTIDE SEQUENCE [LARGE SCALE GENOMIC DNA]</scope>
    <source>
        <strain evidence="5">RCC 1115</strain>
    </source>
</reference>
<dbReference type="InterPro" id="IPR027417">
    <property type="entry name" value="P-loop_NTPase"/>
</dbReference>
<dbReference type="Gene3D" id="1.25.10.10">
    <property type="entry name" value="Leucine-rich Repeat Variant"/>
    <property type="match status" value="1"/>
</dbReference>